<dbReference type="InterPro" id="IPR051101">
    <property type="entry name" value="ZC3H12/N4BP1_RNase_Reg"/>
</dbReference>
<name>A0A0J8B2I0_BETVV</name>
<dbReference type="Gene3D" id="3.40.50.11980">
    <property type="match status" value="1"/>
</dbReference>
<evidence type="ECO:0000313" key="2">
    <source>
        <dbReference type="EMBL" id="KMS94068.1"/>
    </source>
</evidence>
<keyword evidence="3" id="KW-1185">Reference proteome</keyword>
<dbReference type="Proteomes" id="UP000035740">
    <property type="component" value="Unassembled WGS sequence"/>
</dbReference>
<dbReference type="OrthoDB" id="392925at2759"/>
<dbReference type="GO" id="GO:0004521">
    <property type="term" value="F:RNA endonuclease activity"/>
    <property type="evidence" value="ECO:0007669"/>
    <property type="project" value="TreeGrafter"/>
</dbReference>
<dbReference type="EMBL" id="KQ096449">
    <property type="protein sequence ID" value="KMS94068.1"/>
    <property type="molecule type" value="Genomic_DNA"/>
</dbReference>
<accession>A0A0J8B2I0</accession>
<dbReference type="GO" id="GO:0036464">
    <property type="term" value="C:cytoplasmic ribonucleoprotein granule"/>
    <property type="evidence" value="ECO:0007669"/>
    <property type="project" value="TreeGrafter"/>
</dbReference>
<feature type="non-terminal residue" evidence="2">
    <location>
        <position position="195"/>
    </location>
</feature>
<dbReference type="Gramene" id="KMS94068">
    <property type="protein sequence ID" value="KMS94068"/>
    <property type="gene ID" value="BVRB_025120"/>
</dbReference>
<sequence>MKTLATVVMHVDPATGRFDLPTVQALVVLDLPNICMNHGRNRVFSCRGFALAVHYFQSRGLRVRAFVPEQCLDYEKVAMLKRLGRLEGWATKASSMPDDINLLKTLYVNGIIATTPQGDYDDSYTIEHARRNGAVIISNDRFRDASQKQTDAVDGRVLGAWLRSNVNVVDARLSHIDFVRSAHLHSLVTSLSRIR</sequence>
<dbReference type="GO" id="GO:0005634">
    <property type="term" value="C:nucleus"/>
    <property type="evidence" value="ECO:0007669"/>
    <property type="project" value="TreeGrafter"/>
</dbReference>
<dbReference type="AlphaFoldDB" id="A0A0J8B2I0"/>
<reference evidence="2 3" key="1">
    <citation type="journal article" date="2014" name="Nature">
        <title>The genome of the recently domesticated crop plant sugar beet (Beta vulgaris).</title>
        <authorList>
            <person name="Dohm J.C."/>
            <person name="Minoche A.E."/>
            <person name="Holtgrawe D."/>
            <person name="Capella-Gutierrez S."/>
            <person name="Zakrzewski F."/>
            <person name="Tafer H."/>
            <person name="Rupp O."/>
            <person name="Sorensen T.R."/>
            <person name="Stracke R."/>
            <person name="Reinhardt R."/>
            <person name="Goesmann A."/>
            <person name="Kraft T."/>
            <person name="Schulz B."/>
            <person name="Stadler P.F."/>
            <person name="Schmidt T."/>
            <person name="Gabaldon T."/>
            <person name="Lehrach H."/>
            <person name="Weisshaar B."/>
            <person name="Himmelbauer H."/>
        </authorList>
    </citation>
    <scope>NUCLEOTIDE SEQUENCE [LARGE SCALE GENOMIC DNA]</scope>
    <source>
        <tissue evidence="2">Taproot</tissue>
    </source>
</reference>
<dbReference type="PANTHER" id="PTHR12876">
    <property type="entry name" value="N4BP1-RELATED"/>
    <property type="match status" value="1"/>
</dbReference>
<proteinExistence type="predicted"/>
<feature type="domain" description="RNase NYN" evidence="1">
    <location>
        <begin position="25"/>
        <end position="153"/>
    </location>
</feature>
<evidence type="ECO:0000259" key="1">
    <source>
        <dbReference type="Pfam" id="PF11977"/>
    </source>
</evidence>
<dbReference type="InterPro" id="IPR021869">
    <property type="entry name" value="RNase_Zc3h12_NYN"/>
</dbReference>
<organism evidence="2 3">
    <name type="scientific">Beta vulgaris subsp. vulgaris</name>
    <name type="common">Beet</name>
    <dbReference type="NCBI Taxonomy" id="3555"/>
    <lineage>
        <taxon>Eukaryota</taxon>
        <taxon>Viridiplantae</taxon>
        <taxon>Streptophyta</taxon>
        <taxon>Embryophyta</taxon>
        <taxon>Tracheophyta</taxon>
        <taxon>Spermatophyta</taxon>
        <taxon>Magnoliopsida</taxon>
        <taxon>eudicotyledons</taxon>
        <taxon>Gunneridae</taxon>
        <taxon>Pentapetalae</taxon>
        <taxon>Caryophyllales</taxon>
        <taxon>Chenopodiaceae</taxon>
        <taxon>Betoideae</taxon>
        <taxon>Beta</taxon>
    </lineage>
</organism>
<dbReference type="GO" id="GO:0003729">
    <property type="term" value="F:mRNA binding"/>
    <property type="evidence" value="ECO:0007669"/>
    <property type="project" value="TreeGrafter"/>
</dbReference>
<protein>
    <recommendedName>
        <fullName evidence="1">RNase NYN domain-containing protein</fullName>
    </recommendedName>
</protein>
<evidence type="ECO:0000313" key="3">
    <source>
        <dbReference type="Proteomes" id="UP000035740"/>
    </source>
</evidence>
<dbReference type="Pfam" id="PF11977">
    <property type="entry name" value="RNase_Zc3h12a"/>
    <property type="match status" value="1"/>
</dbReference>
<gene>
    <name evidence="2" type="ORF">BVRB_025120</name>
</gene>
<dbReference type="PANTHER" id="PTHR12876:SF35">
    <property type="entry name" value="LD08718P-RELATED"/>
    <property type="match status" value="1"/>
</dbReference>